<dbReference type="GO" id="GO:0051787">
    <property type="term" value="F:misfolded protein binding"/>
    <property type="evidence" value="ECO:0007669"/>
    <property type="project" value="TreeGrafter"/>
</dbReference>
<dbReference type="SMART" id="SM00271">
    <property type="entry name" value="DnaJ"/>
    <property type="match status" value="1"/>
</dbReference>
<sequence length="66" mass="7617">DVDSYDVLGLRRTAAAIQIKARFRQLALLKHPDKNPDSPNATLEFQLLQTAYSTLIDPDRRRDYDE</sequence>
<feature type="non-terminal residue" evidence="3">
    <location>
        <position position="1"/>
    </location>
</feature>
<keyword evidence="1" id="KW-0143">Chaperone</keyword>
<feature type="non-terminal residue" evidence="3">
    <location>
        <position position="66"/>
    </location>
</feature>
<dbReference type="EMBL" id="JAUKUD010000003">
    <property type="protein sequence ID" value="KAK0750091.1"/>
    <property type="molecule type" value="Genomic_DNA"/>
</dbReference>
<feature type="domain" description="J" evidence="2">
    <location>
        <begin position="3"/>
        <end position="66"/>
    </location>
</feature>
<dbReference type="Pfam" id="PF00226">
    <property type="entry name" value="DnaJ"/>
    <property type="match status" value="1"/>
</dbReference>
<reference evidence="3" key="1">
    <citation type="submission" date="2023-06" db="EMBL/GenBank/DDBJ databases">
        <title>Genome-scale phylogeny and comparative genomics of the fungal order Sordariales.</title>
        <authorList>
            <consortium name="Lawrence Berkeley National Laboratory"/>
            <person name="Hensen N."/>
            <person name="Bonometti L."/>
            <person name="Westerberg I."/>
            <person name="Brannstrom I.O."/>
            <person name="Guillou S."/>
            <person name="Cros-Aarteil S."/>
            <person name="Calhoun S."/>
            <person name="Haridas S."/>
            <person name="Kuo A."/>
            <person name="Mondo S."/>
            <person name="Pangilinan J."/>
            <person name="Riley R."/>
            <person name="LaButti K."/>
            <person name="Andreopoulos B."/>
            <person name="Lipzen A."/>
            <person name="Chen C."/>
            <person name="Yanf M."/>
            <person name="Daum C."/>
            <person name="Ng V."/>
            <person name="Clum A."/>
            <person name="Steindorff A."/>
            <person name="Ohm R."/>
            <person name="Martin F."/>
            <person name="Silar P."/>
            <person name="Natvig D."/>
            <person name="Lalanne C."/>
            <person name="Gautier V."/>
            <person name="Ament-velasquez S.L."/>
            <person name="Kruys A."/>
            <person name="Hutchinson M.I."/>
            <person name="Powell A.J."/>
            <person name="Barry K."/>
            <person name="Miller A.N."/>
            <person name="Grigoriev I.V."/>
            <person name="Debuchy R."/>
            <person name="Gladieux P."/>
            <person name="Thoren M.H."/>
            <person name="Johannesson H."/>
        </authorList>
    </citation>
    <scope>NUCLEOTIDE SEQUENCE</scope>
    <source>
        <strain evidence="3">SMH3187-1</strain>
    </source>
</reference>
<dbReference type="Proteomes" id="UP001172155">
    <property type="component" value="Unassembled WGS sequence"/>
</dbReference>
<evidence type="ECO:0000313" key="3">
    <source>
        <dbReference type="EMBL" id="KAK0750091.1"/>
    </source>
</evidence>
<dbReference type="GO" id="GO:0005783">
    <property type="term" value="C:endoplasmic reticulum"/>
    <property type="evidence" value="ECO:0007669"/>
    <property type="project" value="TreeGrafter"/>
</dbReference>
<evidence type="ECO:0000256" key="1">
    <source>
        <dbReference type="ARBA" id="ARBA00023186"/>
    </source>
</evidence>
<keyword evidence="4" id="KW-1185">Reference proteome</keyword>
<dbReference type="PANTHER" id="PTHR44360:SF1">
    <property type="entry name" value="DNAJ HOMOLOG SUBFAMILY B MEMBER 9"/>
    <property type="match status" value="1"/>
</dbReference>
<dbReference type="CDD" id="cd06257">
    <property type="entry name" value="DnaJ"/>
    <property type="match status" value="1"/>
</dbReference>
<name>A0AA40K8Q4_9PEZI</name>
<organism evidence="3 4">
    <name type="scientific">Schizothecium vesticola</name>
    <dbReference type="NCBI Taxonomy" id="314040"/>
    <lineage>
        <taxon>Eukaryota</taxon>
        <taxon>Fungi</taxon>
        <taxon>Dikarya</taxon>
        <taxon>Ascomycota</taxon>
        <taxon>Pezizomycotina</taxon>
        <taxon>Sordariomycetes</taxon>
        <taxon>Sordariomycetidae</taxon>
        <taxon>Sordariales</taxon>
        <taxon>Schizotheciaceae</taxon>
        <taxon>Schizothecium</taxon>
    </lineage>
</organism>
<dbReference type="InterPro" id="IPR036869">
    <property type="entry name" value="J_dom_sf"/>
</dbReference>
<comment type="caution">
    <text evidence="3">The sequence shown here is derived from an EMBL/GenBank/DDBJ whole genome shotgun (WGS) entry which is preliminary data.</text>
</comment>
<gene>
    <name evidence="3" type="ORF">B0T18DRAFT_306943</name>
</gene>
<dbReference type="InterPro" id="IPR001623">
    <property type="entry name" value="DnaJ_domain"/>
</dbReference>
<evidence type="ECO:0000259" key="2">
    <source>
        <dbReference type="PROSITE" id="PS50076"/>
    </source>
</evidence>
<dbReference type="PROSITE" id="PS00636">
    <property type="entry name" value="DNAJ_1"/>
    <property type="match status" value="1"/>
</dbReference>
<accession>A0AA40K8Q4</accession>
<dbReference type="AlphaFoldDB" id="A0AA40K8Q4"/>
<dbReference type="GO" id="GO:0036503">
    <property type="term" value="P:ERAD pathway"/>
    <property type="evidence" value="ECO:0007669"/>
    <property type="project" value="TreeGrafter"/>
</dbReference>
<proteinExistence type="predicted"/>
<dbReference type="PANTHER" id="PTHR44360">
    <property type="entry name" value="DNAJ HOMOLOG SUBFAMILY B MEMBER 9"/>
    <property type="match status" value="1"/>
</dbReference>
<dbReference type="Gene3D" id="1.10.287.110">
    <property type="entry name" value="DnaJ domain"/>
    <property type="match status" value="1"/>
</dbReference>
<dbReference type="SUPFAM" id="SSF46565">
    <property type="entry name" value="Chaperone J-domain"/>
    <property type="match status" value="1"/>
</dbReference>
<dbReference type="InterPro" id="IPR018253">
    <property type="entry name" value="DnaJ_domain_CS"/>
</dbReference>
<dbReference type="InterPro" id="IPR051948">
    <property type="entry name" value="Hsp70_co-chaperone_J-domain"/>
</dbReference>
<dbReference type="PRINTS" id="PR00625">
    <property type="entry name" value="JDOMAIN"/>
</dbReference>
<protein>
    <submittedName>
        <fullName evidence="3">DnaJ domain-containing protein</fullName>
    </submittedName>
</protein>
<evidence type="ECO:0000313" key="4">
    <source>
        <dbReference type="Proteomes" id="UP001172155"/>
    </source>
</evidence>
<dbReference type="PROSITE" id="PS50076">
    <property type="entry name" value="DNAJ_2"/>
    <property type="match status" value="1"/>
</dbReference>
<dbReference type="GO" id="GO:0051087">
    <property type="term" value="F:protein-folding chaperone binding"/>
    <property type="evidence" value="ECO:0007669"/>
    <property type="project" value="TreeGrafter"/>
</dbReference>